<dbReference type="AlphaFoldDB" id="A0A2U3LN57"/>
<sequence>MERVFVGCSMLENEINQVMQEMGLQNKTVFIDAALHVNLDRLEEAVRGKLDETSHIGKPIILVGNKCHPDMDEIAKEYDGQIVARCNCLELLLGDKMKELDKEARIFYITSGWLEKWKEIFITGLGWDEIDGRQNFGFYDKILLLDLGTPIDDMDLLEFFEFTQVPIETYPISLDNLKEELTKLLGVYSQS</sequence>
<dbReference type="Proteomes" id="UP000238916">
    <property type="component" value="Unassembled WGS sequence"/>
</dbReference>
<dbReference type="OrthoDB" id="5430678at2"/>
<organism evidence="2 3">
    <name type="scientific">Candidatus Desulfosporosinus infrequens</name>
    <dbReference type="NCBI Taxonomy" id="2043169"/>
    <lineage>
        <taxon>Bacteria</taxon>
        <taxon>Bacillati</taxon>
        <taxon>Bacillota</taxon>
        <taxon>Clostridia</taxon>
        <taxon>Eubacteriales</taxon>
        <taxon>Desulfitobacteriaceae</taxon>
        <taxon>Desulfosporosinus</taxon>
    </lineage>
</organism>
<reference evidence="3" key="1">
    <citation type="submission" date="2018-02" db="EMBL/GenBank/DDBJ databases">
        <authorList>
            <person name="Hausmann B."/>
        </authorList>
    </citation>
    <scope>NUCLEOTIDE SEQUENCE [LARGE SCALE GENOMIC DNA]</scope>
    <source>
        <strain evidence="3">Peat soil MAG SbF1</strain>
    </source>
</reference>
<name>A0A2U3LN57_9FIRM</name>
<evidence type="ECO:0000313" key="3">
    <source>
        <dbReference type="Proteomes" id="UP000238916"/>
    </source>
</evidence>
<gene>
    <name evidence="2" type="ORF">SBF1_6560005</name>
</gene>
<dbReference type="InterPro" id="IPR012437">
    <property type="entry name" value="DUF1638"/>
</dbReference>
<dbReference type="Pfam" id="PF07796">
    <property type="entry name" value="DUF1638"/>
    <property type="match status" value="1"/>
</dbReference>
<evidence type="ECO:0000259" key="1">
    <source>
        <dbReference type="Pfam" id="PF07796"/>
    </source>
</evidence>
<dbReference type="EMBL" id="OMOF01000619">
    <property type="protein sequence ID" value="SPF53330.1"/>
    <property type="molecule type" value="Genomic_DNA"/>
</dbReference>
<protein>
    <recommendedName>
        <fullName evidence="1">DUF1638 domain-containing protein</fullName>
    </recommendedName>
</protein>
<evidence type="ECO:0000313" key="2">
    <source>
        <dbReference type="EMBL" id="SPF53330.1"/>
    </source>
</evidence>
<accession>A0A2U3LN57</accession>
<proteinExistence type="predicted"/>
<feature type="domain" description="DUF1638" evidence="1">
    <location>
        <begin position="30"/>
        <end position="179"/>
    </location>
</feature>